<organism evidence="4">
    <name type="scientific">Selaginella moellendorffii</name>
    <name type="common">Spikemoss</name>
    <dbReference type="NCBI Taxonomy" id="88036"/>
    <lineage>
        <taxon>Eukaryota</taxon>
        <taxon>Viridiplantae</taxon>
        <taxon>Streptophyta</taxon>
        <taxon>Embryophyta</taxon>
        <taxon>Tracheophyta</taxon>
        <taxon>Lycopodiopsida</taxon>
        <taxon>Selaginellales</taxon>
        <taxon>Selaginellaceae</taxon>
        <taxon>Selaginella</taxon>
    </lineage>
</organism>
<reference evidence="3 4" key="1">
    <citation type="journal article" date="2011" name="Science">
        <title>The Selaginella genome identifies genetic changes associated with the evolution of vascular plants.</title>
        <authorList>
            <person name="Banks J.A."/>
            <person name="Nishiyama T."/>
            <person name="Hasebe M."/>
            <person name="Bowman J.L."/>
            <person name="Gribskov M."/>
            <person name="dePamphilis C."/>
            <person name="Albert V.A."/>
            <person name="Aono N."/>
            <person name="Aoyama T."/>
            <person name="Ambrose B.A."/>
            <person name="Ashton N.W."/>
            <person name="Axtell M.J."/>
            <person name="Barker E."/>
            <person name="Barker M.S."/>
            <person name="Bennetzen J.L."/>
            <person name="Bonawitz N.D."/>
            <person name="Chapple C."/>
            <person name="Cheng C."/>
            <person name="Correa L.G."/>
            <person name="Dacre M."/>
            <person name="DeBarry J."/>
            <person name="Dreyer I."/>
            <person name="Elias M."/>
            <person name="Engstrom E.M."/>
            <person name="Estelle M."/>
            <person name="Feng L."/>
            <person name="Finet C."/>
            <person name="Floyd S.K."/>
            <person name="Frommer W.B."/>
            <person name="Fujita T."/>
            <person name="Gramzow L."/>
            <person name="Gutensohn M."/>
            <person name="Harholt J."/>
            <person name="Hattori M."/>
            <person name="Heyl A."/>
            <person name="Hirai T."/>
            <person name="Hiwatashi Y."/>
            <person name="Ishikawa M."/>
            <person name="Iwata M."/>
            <person name="Karol K.G."/>
            <person name="Koehler B."/>
            <person name="Kolukisaoglu U."/>
            <person name="Kubo M."/>
            <person name="Kurata T."/>
            <person name="Lalonde S."/>
            <person name="Li K."/>
            <person name="Li Y."/>
            <person name="Litt A."/>
            <person name="Lyons E."/>
            <person name="Manning G."/>
            <person name="Maruyama T."/>
            <person name="Michael T.P."/>
            <person name="Mikami K."/>
            <person name="Miyazaki S."/>
            <person name="Morinaga S."/>
            <person name="Murata T."/>
            <person name="Mueller-Roeber B."/>
            <person name="Nelson D.R."/>
            <person name="Obara M."/>
            <person name="Oguri Y."/>
            <person name="Olmstead R.G."/>
            <person name="Onodera N."/>
            <person name="Petersen B.L."/>
            <person name="Pils B."/>
            <person name="Prigge M."/>
            <person name="Rensing S.A."/>
            <person name="Riano-Pachon D.M."/>
            <person name="Roberts A.W."/>
            <person name="Sato Y."/>
            <person name="Scheller H.V."/>
            <person name="Schulz B."/>
            <person name="Schulz C."/>
            <person name="Shakirov E.V."/>
            <person name="Shibagaki N."/>
            <person name="Shinohara N."/>
            <person name="Shippen D.E."/>
            <person name="Soerensen I."/>
            <person name="Sotooka R."/>
            <person name="Sugimoto N."/>
            <person name="Sugita M."/>
            <person name="Sumikawa N."/>
            <person name="Tanurdzic M."/>
            <person name="Theissen G."/>
            <person name="Ulvskov P."/>
            <person name="Wakazuki S."/>
            <person name="Weng J.K."/>
            <person name="Willats W.W."/>
            <person name="Wipf D."/>
            <person name="Wolf P.G."/>
            <person name="Yang L."/>
            <person name="Zimmer A.D."/>
            <person name="Zhu Q."/>
            <person name="Mitros T."/>
            <person name="Hellsten U."/>
            <person name="Loque D."/>
            <person name="Otillar R."/>
            <person name="Salamov A."/>
            <person name="Schmutz J."/>
            <person name="Shapiro H."/>
            <person name="Lindquist E."/>
            <person name="Lucas S."/>
            <person name="Rokhsar D."/>
            <person name="Grigoriev I.V."/>
        </authorList>
    </citation>
    <scope>NUCLEOTIDE SEQUENCE [LARGE SCALE GENOMIC DNA]</scope>
</reference>
<protein>
    <submittedName>
        <fullName evidence="3">Uncharacterized protein</fullName>
    </submittedName>
</protein>
<dbReference type="AlphaFoldDB" id="D8RGE7"/>
<feature type="coiled-coil region" evidence="1">
    <location>
        <begin position="57"/>
        <end position="84"/>
    </location>
</feature>
<dbReference type="Gramene" id="EFJ28585">
    <property type="protein sequence ID" value="EFJ28585"/>
    <property type="gene ID" value="SELMODRAFT_411043"/>
</dbReference>
<evidence type="ECO:0000313" key="4">
    <source>
        <dbReference type="Proteomes" id="UP000001514"/>
    </source>
</evidence>
<evidence type="ECO:0000256" key="2">
    <source>
        <dbReference type="SAM" id="MobiDB-lite"/>
    </source>
</evidence>
<dbReference type="PANTHER" id="PTHR33266:SF1">
    <property type="entry name" value="F-BOX DOMAIN-CONTAINING PROTEIN"/>
    <property type="match status" value="1"/>
</dbReference>
<feature type="region of interest" description="Disordered" evidence="2">
    <location>
        <begin position="608"/>
        <end position="727"/>
    </location>
</feature>
<gene>
    <name evidence="3" type="ORF">SELMODRAFT_411043</name>
</gene>
<keyword evidence="4" id="KW-1185">Reference proteome</keyword>
<dbReference type="Proteomes" id="UP000001514">
    <property type="component" value="Unassembled WGS sequence"/>
</dbReference>
<dbReference type="EMBL" id="GL377579">
    <property type="protein sequence ID" value="EFJ28585.1"/>
    <property type="molecule type" value="Genomic_DNA"/>
</dbReference>
<name>D8RGE7_SELML</name>
<proteinExistence type="predicted"/>
<dbReference type="KEGG" id="smo:SELMODRAFT_411043"/>
<keyword evidence="1" id="KW-0175">Coiled coil</keyword>
<evidence type="ECO:0000256" key="1">
    <source>
        <dbReference type="SAM" id="Coils"/>
    </source>
</evidence>
<dbReference type="InParanoid" id="D8RGE7"/>
<dbReference type="HOGENOM" id="CLU_009733_0_0_1"/>
<dbReference type="eggNOG" id="ENOG502S6K1">
    <property type="taxonomic scope" value="Eukaryota"/>
</dbReference>
<sequence length="996" mass="109316">MDASSSRKRGREPNEEGEQEEKKRLKGGEIALVKIRLHEALTEIAILNYKLWEAPEDAELKEQIASEKVRVSQLQEDESKLERELSEILQPPPEYLKRVEGIAESAFAQEYQRVGGLDNVESLREKLEETGDMWKTEKTMIAPVVTLVQSSGWGKSRTTCEVANLGVFVIYCSFASSGTAYPPRSAFADFFYTNAVKLLSSGPTLLSQSRFMLFCIDYFVSCIEALLQLTSGEDPMDAKRFLNDLMVGENFWGLVQAKMEIGSEAREEFAKRLDVGLKEKPGKNTNIWGIWESKVFKKYNTLEGLLSNVPAPAKGKLKVLFVMDEARWFTSHADPTIVAAFVPARRASRVLPENGSVSVMFTDADGRLNNFAPPNKASGLGFSSDRLAAAGMLVAHPAYCFFLADLPSHEQTGDLLLAEVEDLGRLCGYGRPLWQALVKASASAGDVLLLAADKLLGGTGSFNKFLFEGGGLSDEACLATLGCRVCIDINPHATIITDMVASHLLSVMSISDDQTLVWTHWATEPLVAAAAAQVLRAQGKVGTGWKECLEALVTGMKRGWVDRGYRGELVARVLLLLAVDSLGRNSWKCFTFDELCHSLSGKSLSDLIREDERNSASPTPKAPGGGEEAQVEVNITPPPASALKRSARGSRVKVNKKFPGQRQVASASLSKAPGEKAQVKVNTPPPEVKLPSPTLTASKAPGGSTHNAEGEGETKQAGGSIDGSGKEEIHRNMGEAMFFCLLFRKTDFRLQDLTAKDLLEFGKAGVGIICRENEWGIDIVIVGFFGDTFSLETMTLILVQVKHTEKLDVDLACAKCSEFSEMLSSSAGPQGWTGLKVPYASLVLNVAHVPSSSVRYRTRKLVTEALLKKTPANQSMAMALHDAHPECKGLQGWKEGYDGDRSHPVFKSWERYFASDDRLQHIVVIQGLDAFSSKDKVKDLVDISLDSTADMRKLERVQKTYAHRMFGWVKNTEMRKCLEPKLSVKKKVSDALCYNS</sequence>
<feature type="region of interest" description="Disordered" evidence="2">
    <location>
        <begin position="1"/>
        <end position="23"/>
    </location>
</feature>
<dbReference type="PANTHER" id="PTHR33266">
    <property type="entry name" value="CHROMOSOME 15, WHOLE GENOME SHOTGUN SEQUENCE"/>
    <property type="match status" value="1"/>
</dbReference>
<feature type="compositionally biased region" description="Basic residues" evidence="2">
    <location>
        <begin position="1"/>
        <end position="10"/>
    </location>
</feature>
<feature type="compositionally biased region" description="Basic residues" evidence="2">
    <location>
        <begin position="645"/>
        <end position="656"/>
    </location>
</feature>
<accession>D8RGE7</accession>
<evidence type="ECO:0000313" key="3">
    <source>
        <dbReference type="EMBL" id="EFJ28585.1"/>
    </source>
</evidence>